<dbReference type="SUPFAM" id="SSF52833">
    <property type="entry name" value="Thioredoxin-like"/>
    <property type="match status" value="1"/>
</dbReference>
<protein>
    <submittedName>
        <fullName evidence="5">Thioredoxin 2, THIOREDOXIN H2, Arabidopsis thioredoxin h2</fullName>
    </submittedName>
</protein>
<evidence type="ECO:0000256" key="3">
    <source>
        <dbReference type="ARBA" id="ARBA00023284"/>
    </source>
</evidence>
<organism evidence="5 6">
    <name type="scientific">Hibiscus trionum</name>
    <name type="common">Flower of an hour</name>
    <dbReference type="NCBI Taxonomy" id="183268"/>
    <lineage>
        <taxon>Eukaryota</taxon>
        <taxon>Viridiplantae</taxon>
        <taxon>Streptophyta</taxon>
        <taxon>Embryophyta</taxon>
        <taxon>Tracheophyta</taxon>
        <taxon>Spermatophyta</taxon>
        <taxon>Magnoliopsida</taxon>
        <taxon>eudicotyledons</taxon>
        <taxon>Gunneridae</taxon>
        <taxon>Pentapetalae</taxon>
        <taxon>rosids</taxon>
        <taxon>malvids</taxon>
        <taxon>Malvales</taxon>
        <taxon>Malvaceae</taxon>
        <taxon>Malvoideae</taxon>
        <taxon>Hibiscus</taxon>
    </lineage>
</organism>
<sequence>MGNRTSTAKIVEMHSRSQWIEKLEASKQSDKLLVIDFSATWCGPCKWMEPAIEEYANTFTDVEFIKIDVDTLADVAGDYKVEAMPTFVLIKKGSEVARLMGAKKTELRKLIEKHRHAN</sequence>
<dbReference type="PANTHER" id="PTHR10438">
    <property type="entry name" value="THIOREDOXIN"/>
    <property type="match status" value="1"/>
</dbReference>
<evidence type="ECO:0000259" key="4">
    <source>
        <dbReference type="PROSITE" id="PS51352"/>
    </source>
</evidence>
<keyword evidence="1" id="KW-0813">Transport</keyword>
<accession>A0A9W7I4B1</accession>
<dbReference type="EMBL" id="BSYR01000024">
    <property type="protein sequence ID" value="GMI90149.1"/>
    <property type="molecule type" value="Genomic_DNA"/>
</dbReference>
<dbReference type="InterPro" id="IPR036249">
    <property type="entry name" value="Thioredoxin-like_sf"/>
</dbReference>
<dbReference type="CDD" id="cd02947">
    <property type="entry name" value="TRX_family"/>
    <property type="match status" value="1"/>
</dbReference>
<reference evidence="5" key="1">
    <citation type="submission" date="2023-05" db="EMBL/GenBank/DDBJ databases">
        <title>Genome and transcriptome analyses reveal genes involved in the formation of fine ridges on petal epidermal cells in Hibiscus trionum.</title>
        <authorList>
            <person name="Koshimizu S."/>
            <person name="Masuda S."/>
            <person name="Ishii T."/>
            <person name="Shirasu K."/>
            <person name="Hoshino A."/>
            <person name="Arita M."/>
        </authorList>
    </citation>
    <scope>NUCLEOTIDE SEQUENCE</scope>
    <source>
        <strain evidence="5">Hamamatsu line</strain>
    </source>
</reference>
<dbReference type="InterPro" id="IPR013766">
    <property type="entry name" value="Thioredoxin_domain"/>
</dbReference>
<dbReference type="PROSITE" id="PS51352">
    <property type="entry name" value="THIOREDOXIN_2"/>
    <property type="match status" value="1"/>
</dbReference>
<feature type="domain" description="Thioredoxin" evidence="4">
    <location>
        <begin position="1"/>
        <end position="116"/>
    </location>
</feature>
<dbReference type="AlphaFoldDB" id="A0A9W7I4B1"/>
<proteinExistence type="predicted"/>
<dbReference type="OrthoDB" id="10263751at2759"/>
<comment type="caution">
    <text evidence="5">The sequence shown here is derived from an EMBL/GenBank/DDBJ whole genome shotgun (WGS) entry which is preliminary data.</text>
</comment>
<keyword evidence="6" id="KW-1185">Reference proteome</keyword>
<keyword evidence="1" id="KW-0249">Electron transport</keyword>
<dbReference type="InterPro" id="IPR050620">
    <property type="entry name" value="Thioredoxin_H-type-like"/>
</dbReference>
<dbReference type="Proteomes" id="UP001165190">
    <property type="component" value="Unassembled WGS sequence"/>
</dbReference>
<gene>
    <name evidence="5" type="ORF">HRI_002684200</name>
</gene>
<name>A0A9W7I4B1_HIBTR</name>
<evidence type="ECO:0000256" key="1">
    <source>
        <dbReference type="ARBA" id="ARBA00022982"/>
    </source>
</evidence>
<evidence type="ECO:0000256" key="2">
    <source>
        <dbReference type="ARBA" id="ARBA00023157"/>
    </source>
</evidence>
<dbReference type="PROSITE" id="PS00194">
    <property type="entry name" value="THIOREDOXIN_1"/>
    <property type="match status" value="1"/>
</dbReference>
<dbReference type="PANTHER" id="PTHR10438:SF463">
    <property type="entry name" value="THIOREDOXIN"/>
    <property type="match status" value="1"/>
</dbReference>
<evidence type="ECO:0000313" key="5">
    <source>
        <dbReference type="EMBL" id="GMI90149.1"/>
    </source>
</evidence>
<dbReference type="PRINTS" id="PR00421">
    <property type="entry name" value="THIOREDOXIN"/>
</dbReference>
<keyword evidence="3" id="KW-0676">Redox-active center</keyword>
<keyword evidence="2" id="KW-1015">Disulfide bond</keyword>
<dbReference type="Gene3D" id="3.40.30.10">
    <property type="entry name" value="Glutaredoxin"/>
    <property type="match status" value="1"/>
</dbReference>
<dbReference type="FunFam" id="3.40.30.10:FF:000245">
    <property type="entry name" value="Thioredoxin"/>
    <property type="match status" value="1"/>
</dbReference>
<dbReference type="InterPro" id="IPR017937">
    <property type="entry name" value="Thioredoxin_CS"/>
</dbReference>
<evidence type="ECO:0000313" key="6">
    <source>
        <dbReference type="Proteomes" id="UP001165190"/>
    </source>
</evidence>
<dbReference type="Pfam" id="PF00085">
    <property type="entry name" value="Thioredoxin"/>
    <property type="match status" value="1"/>
</dbReference>